<feature type="domain" description="FAD-binding" evidence="6">
    <location>
        <begin position="5"/>
        <end position="341"/>
    </location>
</feature>
<evidence type="ECO:0000259" key="6">
    <source>
        <dbReference type="Pfam" id="PF01494"/>
    </source>
</evidence>
<keyword evidence="8" id="KW-1185">Reference proteome</keyword>
<dbReference type="PANTHER" id="PTHR13789">
    <property type="entry name" value="MONOOXYGENASE"/>
    <property type="match status" value="1"/>
</dbReference>
<dbReference type="Proteomes" id="UP000325780">
    <property type="component" value="Unassembled WGS sequence"/>
</dbReference>
<organism evidence="7 8">
    <name type="scientific">Aspergillus avenaceus</name>
    <dbReference type="NCBI Taxonomy" id="36643"/>
    <lineage>
        <taxon>Eukaryota</taxon>
        <taxon>Fungi</taxon>
        <taxon>Dikarya</taxon>
        <taxon>Ascomycota</taxon>
        <taxon>Pezizomycotina</taxon>
        <taxon>Eurotiomycetes</taxon>
        <taxon>Eurotiomycetidae</taxon>
        <taxon>Eurotiales</taxon>
        <taxon>Aspergillaceae</taxon>
        <taxon>Aspergillus</taxon>
        <taxon>Aspergillus subgen. Circumdati</taxon>
    </lineage>
</organism>
<dbReference type="OrthoDB" id="40579at2759"/>
<evidence type="ECO:0000313" key="7">
    <source>
        <dbReference type="EMBL" id="KAE8155179.1"/>
    </source>
</evidence>
<evidence type="ECO:0000256" key="2">
    <source>
        <dbReference type="ARBA" id="ARBA00022630"/>
    </source>
</evidence>
<keyword evidence="2" id="KW-0285">Flavoprotein</keyword>
<dbReference type="Pfam" id="PF01494">
    <property type="entry name" value="FAD_binding_3"/>
    <property type="match status" value="1"/>
</dbReference>
<reference evidence="7 8" key="1">
    <citation type="submission" date="2019-04" db="EMBL/GenBank/DDBJ databases">
        <title>Friends and foes A comparative genomics study of 23 Aspergillus species from section Flavi.</title>
        <authorList>
            <consortium name="DOE Joint Genome Institute"/>
            <person name="Kjaerbolling I."/>
            <person name="Vesth T."/>
            <person name="Frisvad J.C."/>
            <person name="Nybo J.L."/>
            <person name="Theobald S."/>
            <person name="Kildgaard S."/>
            <person name="Isbrandt T."/>
            <person name="Kuo A."/>
            <person name="Sato A."/>
            <person name="Lyhne E.K."/>
            <person name="Kogle M.E."/>
            <person name="Wiebenga A."/>
            <person name="Kun R.S."/>
            <person name="Lubbers R.J."/>
            <person name="Makela M.R."/>
            <person name="Barry K."/>
            <person name="Chovatia M."/>
            <person name="Clum A."/>
            <person name="Daum C."/>
            <person name="Haridas S."/>
            <person name="He G."/>
            <person name="LaButti K."/>
            <person name="Lipzen A."/>
            <person name="Mondo S."/>
            <person name="Riley R."/>
            <person name="Salamov A."/>
            <person name="Simmons B.A."/>
            <person name="Magnuson J.K."/>
            <person name="Henrissat B."/>
            <person name="Mortensen U.H."/>
            <person name="Larsen T.O."/>
            <person name="Devries R.P."/>
            <person name="Grigoriev I.V."/>
            <person name="Machida M."/>
            <person name="Baker S.E."/>
            <person name="Andersen M.R."/>
        </authorList>
    </citation>
    <scope>NUCLEOTIDE SEQUENCE [LARGE SCALE GENOMIC DNA]</scope>
    <source>
        <strain evidence="7 8">IBT 18842</strain>
    </source>
</reference>
<keyword evidence="5" id="KW-0503">Monooxygenase</keyword>
<sequence length="411" mass="44940">MAPLEIIIVGGGIAGLAAAIALRKGHRQITILEQSPISQEIGATISLQPNASKIVEGQWGLSTALQEMGSMVDDAFEVYDLDGIRQMRIPLATKEKYGAERMMYHRADLHQVLRERATSPSFPGRPTNLRVSSRVVSCDCEKGIVRLASGEILTADLVIGADGIKSVIRKSVLGKEIIASPTGLSAYRMMIPVEELEKNPDFARVINPRKSCTTMVVGRDRRLIMGPARSGSIYGVVALVPDENMEESSANTSWTTTGDHGKMLSSFADFPVWAQTPLRLAEKVGLWQLRDLNPLSTWCRGRGILIGDAAHAMLPTQGQGASQAIEDAEALGAFFDQFESGTDSVVEINRDIFECRYDRATTIQAYSRQAAKPATEEGDKKAKMNPAEFMDYNCSYSGALDWKMRHVATMI</sequence>
<evidence type="ECO:0000256" key="5">
    <source>
        <dbReference type="ARBA" id="ARBA00023033"/>
    </source>
</evidence>
<dbReference type="InterPro" id="IPR002938">
    <property type="entry name" value="FAD-bd"/>
</dbReference>
<evidence type="ECO:0000313" key="8">
    <source>
        <dbReference type="Proteomes" id="UP000325780"/>
    </source>
</evidence>
<dbReference type="PANTHER" id="PTHR13789:SF314">
    <property type="entry name" value="FAD-BINDING DOMAIN-CONTAINING PROTEIN"/>
    <property type="match status" value="1"/>
</dbReference>
<evidence type="ECO:0000256" key="4">
    <source>
        <dbReference type="ARBA" id="ARBA00023002"/>
    </source>
</evidence>
<gene>
    <name evidence="7" type="ORF">BDV25DRAFT_126099</name>
</gene>
<dbReference type="InterPro" id="IPR036188">
    <property type="entry name" value="FAD/NAD-bd_sf"/>
</dbReference>
<name>A0A5N6U9T0_ASPAV</name>
<dbReference type="Gene3D" id="3.50.50.60">
    <property type="entry name" value="FAD/NAD(P)-binding domain"/>
    <property type="match status" value="1"/>
</dbReference>
<evidence type="ECO:0000256" key="1">
    <source>
        <dbReference type="ARBA" id="ARBA00007992"/>
    </source>
</evidence>
<dbReference type="AlphaFoldDB" id="A0A5N6U9T0"/>
<protein>
    <recommendedName>
        <fullName evidence="6">FAD-binding domain-containing protein</fullName>
    </recommendedName>
</protein>
<dbReference type="EMBL" id="ML742024">
    <property type="protein sequence ID" value="KAE8155179.1"/>
    <property type="molecule type" value="Genomic_DNA"/>
</dbReference>
<comment type="similarity">
    <text evidence="1">Belongs to the paxM FAD-dependent monooxygenase family.</text>
</comment>
<dbReference type="SUPFAM" id="SSF51905">
    <property type="entry name" value="FAD/NAD(P)-binding domain"/>
    <property type="match status" value="1"/>
</dbReference>
<dbReference type="SUPFAM" id="SSF54373">
    <property type="entry name" value="FAD-linked reductases, C-terminal domain"/>
    <property type="match status" value="1"/>
</dbReference>
<proteinExistence type="inferred from homology"/>
<accession>A0A5N6U9T0</accession>
<dbReference type="InterPro" id="IPR050493">
    <property type="entry name" value="FAD-dep_Monooxygenase_BioMet"/>
</dbReference>
<dbReference type="PRINTS" id="PR00420">
    <property type="entry name" value="RNGMNOXGNASE"/>
</dbReference>
<dbReference type="GO" id="GO:0071949">
    <property type="term" value="F:FAD binding"/>
    <property type="evidence" value="ECO:0007669"/>
    <property type="project" value="InterPro"/>
</dbReference>
<keyword evidence="3" id="KW-0274">FAD</keyword>
<keyword evidence="4" id="KW-0560">Oxidoreductase</keyword>
<evidence type="ECO:0000256" key="3">
    <source>
        <dbReference type="ARBA" id="ARBA00022827"/>
    </source>
</evidence>
<dbReference type="GO" id="GO:0004497">
    <property type="term" value="F:monooxygenase activity"/>
    <property type="evidence" value="ECO:0007669"/>
    <property type="project" value="UniProtKB-KW"/>
</dbReference>